<evidence type="ECO:0000256" key="7">
    <source>
        <dbReference type="ARBA" id="ARBA00022679"/>
    </source>
</evidence>
<comment type="subcellular location">
    <subcellularLocation>
        <location evidence="1">Cytoplasm</location>
    </subcellularLocation>
</comment>
<name>A0A2U8FF56_9HELI</name>
<dbReference type="AlphaFoldDB" id="A0A2U8FF56"/>
<dbReference type="PANTHER" id="PTHR11579">
    <property type="entry name" value="PROTEIN-L-ISOASPARTATE O-METHYLTRANSFERASE"/>
    <property type="match status" value="1"/>
</dbReference>
<proteinExistence type="inferred from homology"/>
<evidence type="ECO:0000256" key="8">
    <source>
        <dbReference type="ARBA" id="ARBA00022691"/>
    </source>
</evidence>
<dbReference type="OrthoDB" id="9810066at2"/>
<keyword evidence="7 10" id="KW-0808">Transferase</keyword>
<dbReference type="Pfam" id="PF01135">
    <property type="entry name" value="PCMT"/>
    <property type="match status" value="1"/>
</dbReference>
<dbReference type="CDD" id="cd02440">
    <property type="entry name" value="AdoMet_MTases"/>
    <property type="match status" value="1"/>
</dbReference>
<evidence type="ECO:0000256" key="9">
    <source>
        <dbReference type="NCBIfam" id="TIGR00080"/>
    </source>
</evidence>
<keyword evidence="8" id="KW-0949">S-adenosyl-L-methionine</keyword>
<dbReference type="GO" id="GO:0032259">
    <property type="term" value="P:methylation"/>
    <property type="evidence" value="ECO:0007669"/>
    <property type="project" value="UniProtKB-KW"/>
</dbReference>
<dbReference type="NCBIfam" id="TIGR00080">
    <property type="entry name" value="pimt"/>
    <property type="match status" value="1"/>
</dbReference>
<sequence length="210" mass="23506">MQSLKTANMVREILKEFPISQKVQQAFLSIDREIFTPNGFAYLAYSLDALPMGANQWISSPLTVAKMTEYLQYEGADNVLEIGCGSGYQAAILSCLIRRVFSIERIERLLNEARVRIKHCNLKNINTKLDDGQNGWSAYAPYDRILFSAATHEISPAIIHQLQEGGILVAPLQQGDKQIITRFCKHNGTLTNKEELEICSFVPILSGISN</sequence>
<dbReference type="KEGG" id="had:CDV25_08420"/>
<dbReference type="InterPro" id="IPR000682">
    <property type="entry name" value="PCMT"/>
</dbReference>
<evidence type="ECO:0000256" key="2">
    <source>
        <dbReference type="ARBA" id="ARBA00005369"/>
    </source>
</evidence>
<dbReference type="PANTHER" id="PTHR11579:SF0">
    <property type="entry name" value="PROTEIN-L-ISOASPARTATE(D-ASPARTATE) O-METHYLTRANSFERASE"/>
    <property type="match status" value="1"/>
</dbReference>
<dbReference type="Gene3D" id="3.40.50.150">
    <property type="entry name" value="Vaccinia Virus protein VP39"/>
    <property type="match status" value="1"/>
</dbReference>
<keyword evidence="6 10" id="KW-0489">Methyltransferase</keyword>
<accession>A0A2U8FF56</accession>
<dbReference type="Proteomes" id="UP000244890">
    <property type="component" value="Chromosome"/>
</dbReference>
<dbReference type="GO" id="GO:0004719">
    <property type="term" value="F:protein-L-isoaspartate (D-aspartate) O-methyltransferase activity"/>
    <property type="evidence" value="ECO:0007669"/>
    <property type="project" value="UniProtKB-UniRule"/>
</dbReference>
<dbReference type="FunFam" id="3.40.50.150:FF:000010">
    <property type="entry name" value="Protein-L-isoaspartate O-methyltransferase"/>
    <property type="match status" value="1"/>
</dbReference>
<keyword evidence="5" id="KW-0963">Cytoplasm</keyword>
<dbReference type="SUPFAM" id="SSF53335">
    <property type="entry name" value="S-adenosyl-L-methionine-dependent methyltransferases"/>
    <property type="match status" value="1"/>
</dbReference>
<comment type="similarity">
    <text evidence="2">Belongs to the methyltransferase superfamily. L-isoaspartyl/D-aspartyl protein methyltransferase family.</text>
</comment>
<evidence type="ECO:0000256" key="5">
    <source>
        <dbReference type="ARBA" id="ARBA00022490"/>
    </source>
</evidence>
<gene>
    <name evidence="10" type="ORF">CDV25_08420</name>
</gene>
<dbReference type="EC" id="2.1.1.77" evidence="3 9"/>
<evidence type="ECO:0000256" key="3">
    <source>
        <dbReference type="ARBA" id="ARBA00011890"/>
    </source>
</evidence>
<dbReference type="NCBIfam" id="NF001453">
    <property type="entry name" value="PRK00312.1"/>
    <property type="match status" value="1"/>
</dbReference>
<organism evidence="10 11">
    <name type="scientific">Helicobacter apodemus</name>
    <dbReference type="NCBI Taxonomy" id="135569"/>
    <lineage>
        <taxon>Bacteria</taxon>
        <taxon>Pseudomonadati</taxon>
        <taxon>Campylobacterota</taxon>
        <taxon>Epsilonproteobacteria</taxon>
        <taxon>Campylobacterales</taxon>
        <taxon>Helicobacteraceae</taxon>
        <taxon>Helicobacter</taxon>
    </lineage>
</organism>
<evidence type="ECO:0000256" key="6">
    <source>
        <dbReference type="ARBA" id="ARBA00022603"/>
    </source>
</evidence>
<dbReference type="GO" id="GO:0030091">
    <property type="term" value="P:protein repair"/>
    <property type="evidence" value="ECO:0007669"/>
    <property type="project" value="UniProtKB-UniRule"/>
</dbReference>
<protein>
    <recommendedName>
        <fullName evidence="4 9">Protein-L-isoaspartate O-methyltransferase</fullName>
        <ecNumber evidence="3 9">2.1.1.77</ecNumber>
    </recommendedName>
</protein>
<dbReference type="GO" id="GO:0005737">
    <property type="term" value="C:cytoplasm"/>
    <property type="evidence" value="ECO:0007669"/>
    <property type="project" value="UniProtKB-SubCell"/>
</dbReference>
<dbReference type="InterPro" id="IPR029063">
    <property type="entry name" value="SAM-dependent_MTases_sf"/>
</dbReference>
<dbReference type="RefSeq" id="WP_108911567.1">
    <property type="nucleotide sequence ID" value="NZ_CP021886.1"/>
</dbReference>
<reference evidence="10 11" key="1">
    <citation type="submission" date="2017-06" db="EMBL/GenBank/DDBJ databases">
        <title>Complete genome of Helicobacter apodemus.</title>
        <authorList>
            <person name="Cho S."/>
        </authorList>
    </citation>
    <scope>NUCLEOTIDE SEQUENCE [LARGE SCALE GENOMIC DNA]</scope>
    <source>
        <strain evidence="11">SNUVETPUB-15-01</strain>
    </source>
</reference>
<dbReference type="EMBL" id="CP021886">
    <property type="protein sequence ID" value="AWI34783.1"/>
    <property type="molecule type" value="Genomic_DNA"/>
</dbReference>
<dbReference type="PROSITE" id="PS01279">
    <property type="entry name" value="PCMT"/>
    <property type="match status" value="1"/>
</dbReference>
<evidence type="ECO:0000313" key="11">
    <source>
        <dbReference type="Proteomes" id="UP000244890"/>
    </source>
</evidence>
<evidence type="ECO:0000256" key="4">
    <source>
        <dbReference type="ARBA" id="ARBA00013346"/>
    </source>
</evidence>
<evidence type="ECO:0000313" key="10">
    <source>
        <dbReference type="EMBL" id="AWI34783.1"/>
    </source>
</evidence>
<evidence type="ECO:0000256" key="1">
    <source>
        <dbReference type="ARBA" id="ARBA00004496"/>
    </source>
</evidence>